<feature type="signal peptide" evidence="2">
    <location>
        <begin position="1"/>
        <end position="27"/>
    </location>
</feature>
<reference evidence="5" key="1">
    <citation type="submission" date="2018-05" db="EMBL/GenBank/DDBJ databases">
        <authorList>
            <person name="Deangelis K."/>
            <person name="Huntemann M."/>
            <person name="Clum A."/>
            <person name="Pillay M."/>
            <person name="Palaniappan K."/>
            <person name="Varghese N."/>
            <person name="Mikhailova N."/>
            <person name="Stamatis D."/>
            <person name="Reddy T."/>
            <person name="Daum C."/>
            <person name="Shapiro N."/>
            <person name="Ivanova N."/>
            <person name="Kyrpides N."/>
            <person name="Woyke T."/>
        </authorList>
    </citation>
    <scope>NUCLEOTIDE SEQUENCE [LARGE SCALE GENOMIC DNA]</scope>
    <source>
        <strain evidence="5">GAS496</strain>
    </source>
</reference>
<proteinExistence type="predicted"/>
<feature type="chain" id="PRO_5016285246" evidence="2">
    <location>
        <begin position="28"/>
        <end position="177"/>
    </location>
</feature>
<dbReference type="Proteomes" id="UP000247781">
    <property type="component" value="Unassembled WGS sequence"/>
</dbReference>
<keyword evidence="1 2" id="KW-0732">Signal</keyword>
<evidence type="ECO:0000313" key="4">
    <source>
        <dbReference type="EMBL" id="PXX06246.1"/>
    </source>
</evidence>
<protein>
    <submittedName>
        <fullName evidence="4">Uncharacterized protein DUF1942</fullName>
    </submittedName>
</protein>
<dbReference type="Gene3D" id="2.60.40.1240">
    <property type="match status" value="1"/>
</dbReference>
<sequence>MRRFCVAVIAAAAIGIAGFAEPAIASAANECMHGFGSHQQVVDASGASAEEWTVTDLKKSADPAPGYHLAGQLWEATASVKADSGTVTPIIPNFSAFTADDRSYQVLWQLASPQGIPGATLAQGQTSTGKLYFDATGADPVAVTYRDGAGHPLMWCSCAAMMAMPMRMPMENCPCCS</sequence>
<reference evidence="4 5" key="2">
    <citation type="submission" date="2018-06" db="EMBL/GenBank/DDBJ databases">
        <title>Sequencing of bacterial isolates from soil warming experiment in Harvard Forest, Massachusetts, USA.</title>
        <authorList>
            <person name="Deangelis K.PhD."/>
        </authorList>
    </citation>
    <scope>NUCLEOTIDE SEQUENCE [LARGE SCALE GENOMIC DNA]</scope>
    <source>
        <strain evidence="4 5">GAS496</strain>
    </source>
</reference>
<dbReference type="InterPro" id="IPR015250">
    <property type="entry name" value="MPT63-like"/>
</dbReference>
<dbReference type="AlphaFoldDB" id="A0A318HCL6"/>
<evidence type="ECO:0000259" key="3">
    <source>
        <dbReference type="Pfam" id="PF09167"/>
    </source>
</evidence>
<evidence type="ECO:0000313" key="5">
    <source>
        <dbReference type="Proteomes" id="UP000247781"/>
    </source>
</evidence>
<evidence type="ECO:0000256" key="2">
    <source>
        <dbReference type="SAM" id="SignalP"/>
    </source>
</evidence>
<dbReference type="Pfam" id="PF09167">
    <property type="entry name" value="DUF1942"/>
    <property type="match status" value="1"/>
</dbReference>
<dbReference type="InterPro" id="IPR029050">
    <property type="entry name" value="Immunoprotect_excell_Ig-like"/>
</dbReference>
<organism evidence="4 5">
    <name type="scientific">Mycolicibacterium moriokaense</name>
    <dbReference type="NCBI Taxonomy" id="39691"/>
    <lineage>
        <taxon>Bacteria</taxon>
        <taxon>Bacillati</taxon>
        <taxon>Actinomycetota</taxon>
        <taxon>Actinomycetes</taxon>
        <taxon>Mycobacteriales</taxon>
        <taxon>Mycobacteriaceae</taxon>
        <taxon>Mycolicibacterium</taxon>
    </lineage>
</organism>
<keyword evidence="5" id="KW-1185">Reference proteome</keyword>
<name>A0A318HCL6_9MYCO</name>
<dbReference type="EMBL" id="QJJU01000014">
    <property type="protein sequence ID" value="PXX06246.1"/>
    <property type="molecule type" value="Genomic_DNA"/>
</dbReference>
<evidence type="ECO:0000256" key="1">
    <source>
        <dbReference type="ARBA" id="ARBA00022729"/>
    </source>
</evidence>
<comment type="caution">
    <text evidence="4">The sequence shown here is derived from an EMBL/GenBank/DDBJ whole genome shotgun (WGS) entry which is preliminary data.</text>
</comment>
<feature type="domain" description="MPT63-like" evidence="3">
    <location>
        <begin position="32"/>
        <end position="155"/>
    </location>
</feature>
<gene>
    <name evidence="4" type="ORF">C8E89_11419</name>
</gene>
<dbReference type="SUPFAM" id="SSF81982">
    <property type="entry name" value="Antigen MPT63/MPB63 (immunoprotective extracellular protein)"/>
    <property type="match status" value="1"/>
</dbReference>
<accession>A0A318HCL6</accession>
<dbReference type="GO" id="GO:0005615">
    <property type="term" value="C:extracellular space"/>
    <property type="evidence" value="ECO:0007669"/>
    <property type="project" value="InterPro"/>
</dbReference>